<keyword evidence="1" id="KW-0472">Membrane</keyword>
<feature type="transmembrane region" description="Helical" evidence="1">
    <location>
        <begin position="7"/>
        <end position="28"/>
    </location>
</feature>
<dbReference type="KEGG" id="ehn:H9Q80_07100"/>
<gene>
    <name evidence="2" type="ORF">H9Q80_07100</name>
</gene>
<accession>A0A7G9GSB9</accession>
<keyword evidence="3" id="KW-1185">Reference proteome</keyword>
<organism evidence="2 3">
    <name type="scientific">[Eubacterium] hominis</name>
    <dbReference type="NCBI Taxonomy" id="2764325"/>
    <lineage>
        <taxon>Bacteria</taxon>
        <taxon>Bacillati</taxon>
        <taxon>Bacillota</taxon>
        <taxon>Erysipelotrichia</taxon>
        <taxon>Erysipelotrichales</taxon>
        <taxon>Erysipelotrichaceae</taxon>
        <taxon>Amedibacillus</taxon>
    </lineage>
</organism>
<name>A0A7G9GSB9_9FIRM</name>
<proteinExistence type="predicted"/>
<dbReference type="Proteomes" id="UP000515856">
    <property type="component" value="Chromosome"/>
</dbReference>
<evidence type="ECO:0000313" key="3">
    <source>
        <dbReference type="Proteomes" id="UP000515856"/>
    </source>
</evidence>
<evidence type="ECO:0000256" key="1">
    <source>
        <dbReference type="SAM" id="Phobius"/>
    </source>
</evidence>
<sequence length="191" mass="22265">MKKTKTSIKLFILIGICVLIIFITLFSLNSKEKTSCNIEDKTCINTEILKKNKMILNPIDSFKDIEISNIYIENDYLTAKVKFTIAPEFYSLNELNIFYTEYPFKVTINPNTNESSVYPCDQLYKLDIKDQEESEILIKEKITKDIQNSLLSNEDEFFSISLSFKSPKGENEQIHEQSFVFPKQEINNKNK</sequence>
<evidence type="ECO:0000313" key="2">
    <source>
        <dbReference type="EMBL" id="QNM13701.1"/>
    </source>
</evidence>
<reference evidence="2 3" key="1">
    <citation type="submission" date="2020-08" db="EMBL/GenBank/DDBJ databases">
        <authorList>
            <person name="Liu C."/>
            <person name="Sun Q."/>
        </authorList>
    </citation>
    <scope>NUCLEOTIDE SEQUENCE [LARGE SCALE GENOMIC DNA]</scope>
    <source>
        <strain evidence="2 3">NSJ-61</strain>
    </source>
</reference>
<keyword evidence="1" id="KW-0812">Transmembrane</keyword>
<dbReference type="EMBL" id="CP060636">
    <property type="protein sequence ID" value="QNM13701.1"/>
    <property type="molecule type" value="Genomic_DNA"/>
</dbReference>
<protein>
    <submittedName>
        <fullName evidence="2">Uncharacterized protein</fullName>
    </submittedName>
</protein>
<keyword evidence="1" id="KW-1133">Transmembrane helix</keyword>
<dbReference type="RefSeq" id="WP_117454670.1">
    <property type="nucleotide sequence ID" value="NZ_CP060636.1"/>
</dbReference>
<dbReference type="AlphaFoldDB" id="A0A7G9GSB9"/>